<dbReference type="InterPro" id="IPR015806">
    <property type="entry name" value="Pyrv_Knase_insert_dom_sf"/>
</dbReference>
<keyword evidence="7 13" id="KW-0418">Kinase</keyword>
<evidence type="ECO:0000256" key="7">
    <source>
        <dbReference type="ARBA" id="ARBA00022777"/>
    </source>
</evidence>
<dbReference type="InterPro" id="IPR001697">
    <property type="entry name" value="Pyr_Knase"/>
</dbReference>
<dbReference type="InterPro" id="IPR036918">
    <property type="entry name" value="Pyrv_Knase_C_sf"/>
</dbReference>
<reference evidence="17" key="1">
    <citation type="submission" date="2017-09" db="EMBL/GenBank/DDBJ databases">
        <title>The Reconstruction of 2,631 Draft Metagenome-Assembled Genomes from the Global Oceans.</title>
        <authorList>
            <person name="Tully B.J."/>
            <person name="Graham E.D."/>
            <person name="Heidelberg J.F."/>
        </authorList>
    </citation>
    <scope>NUCLEOTIDE SEQUENCE [LARGE SCALE GENOMIC DNA]</scope>
</reference>
<dbReference type="GO" id="GO:0030955">
    <property type="term" value="F:potassium ion binding"/>
    <property type="evidence" value="ECO:0007669"/>
    <property type="project" value="UniProtKB-UniRule"/>
</dbReference>
<evidence type="ECO:0000256" key="8">
    <source>
        <dbReference type="ARBA" id="ARBA00022840"/>
    </source>
</evidence>
<evidence type="ECO:0000256" key="5">
    <source>
        <dbReference type="ARBA" id="ARBA00022723"/>
    </source>
</evidence>
<dbReference type="EMBL" id="NZBD01000008">
    <property type="protein sequence ID" value="MAG18130.1"/>
    <property type="molecule type" value="Genomic_DNA"/>
</dbReference>
<comment type="catalytic activity">
    <reaction evidence="13">
        <text>pyruvate + ATP = phosphoenolpyruvate + ADP + H(+)</text>
        <dbReference type="Rhea" id="RHEA:18157"/>
        <dbReference type="ChEBI" id="CHEBI:15361"/>
        <dbReference type="ChEBI" id="CHEBI:15378"/>
        <dbReference type="ChEBI" id="CHEBI:30616"/>
        <dbReference type="ChEBI" id="CHEBI:58702"/>
        <dbReference type="ChEBI" id="CHEBI:456216"/>
        <dbReference type="EC" id="2.7.1.40"/>
    </reaction>
</comment>
<comment type="caution">
    <text evidence="16">The sequence shown here is derived from an EMBL/GenBank/DDBJ whole genome shotgun (WGS) entry which is preliminary data.</text>
</comment>
<evidence type="ECO:0000256" key="9">
    <source>
        <dbReference type="ARBA" id="ARBA00022842"/>
    </source>
</evidence>
<dbReference type="AlphaFoldDB" id="A0A2D6LPM4"/>
<keyword evidence="9 13" id="KW-0460">Magnesium</keyword>
<protein>
    <recommendedName>
        <fullName evidence="3 12">Pyruvate kinase</fullName>
        <ecNumber evidence="3 12">2.7.1.40</ecNumber>
    </recommendedName>
</protein>
<dbReference type="InterPro" id="IPR015813">
    <property type="entry name" value="Pyrv/PenolPyrv_kinase-like_dom"/>
</dbReference>
<dbReference type="InterPro" id="IPR011037">
    <property type="entry name" value="Pyrv_Knase-like_insert_dom_sf"/>
</dbReference>
<evidence type="ECO:0000256" key="3">
    <source>
        <dbReference type="ARBA" id="ARBA00012142"/>
    </source>
</evidence>
<keyword evidence="4 13" id="KW-0808">Transferase</keyword>
<dbReference type="UniPathway" id="UPA00109">
    <property type="reaction ID" value="UER00188"/>
</dbReference>
<feature type="domain" description="Pyruvate kinase barrel" evidence="14">
    <location>
        <begin position="10"/>
        <end position="314"/>
    </location>
</feature>
<dbReference type="NCBIfam" id="TIGR01064">
    <property type="entry name" value="pyruv_kin"/>
    <property type="match status" value="1"/>
</dbReference>
<comment type="pathway">
    <text evidence="1 13">Carbohydrate degradation; glycolysis; pyruvate from D-glyceraldehyde 3-phosphate: step 5/5.</text>
</comment>
<sequence length="456" mass="50908">MHLFCMSFYSTKIIATLGPSSSNKKTIKRMIESGVNAVRINTAHGSTKEYSNFVSIVRSVSKEIPIIVDLKGPEVRVKTNSEVRVKKGQKITVGFSPKDEIYFDKNFYQKAKLGGKILFEDARFPAKIVSKNKGKLKLKFLRNSVLQNNKGVNIPGLELGLPFLSQKDLQVIKWAKKKKILFYALSFCRSAIDLKKLRKKTGKDSVLIAKIESREGVKNYQKILGEAEGIIIARGDLGAEVRPESIPLLQKRMVKQALNSGKFSVVATQMLESMIEKPYPTRAEVSDIANSVLDGADCLMLSGETAIGINPVAVVKEMRRSCEAVEESVPNMVAMKLGNNVSDSITKTIFQLSKYLKVNKIVAFTKSGYTCQMISRFREPIPIIGLTWSERTLKLLQLYFGVAPLLLNKNQNMDSKKIISLIKKKKLLKKNDSVIITGNKSGQEQQSNLIEVQKIN</sequence>
<dbReference type="Gene3D" id="3.40.1380.20">
    <property type="entry name" value="Pyruvate kinase, C-terminal domain"/>
    <property type="match status" value="1"/>
</dbReference>
<dbReference type="GO" id="GO:0000287">
    <property type="term" value="F:magnesium ion binding"/>
    <property type="evidence" value="ECO:0007669"/>
    <property type="project" value="UniProtKB-UniRule"/>
</dbReference>
<evidence type="ECO:0000313" key="17">
    <source>
        <dbReference type="Proteomes" id="UP000226712"/>
    </source>
</evidence>
<keyword evidence="8" id="KW-0067">ATP-binding</keyword>
<dbReference type="SUPFAM" id="SSF50800">
    <property type="entry name" value="PK beta-barrel domain-like"/>
    <property type="match status" value="1"/>
</dbReference>
<evidence type="ECO:0000259" key="14">
    <source>
        <dbReference type="Pfam" id="PF00224"/>
    </source>
</evidence>
<dbReference type="PRINTS" id="PR01050">
    <property type="entry name" value="PYRUVTKNASE"/>
</dbReference>
<dbReference type="InterPro" id="IPR015793">
    <property type="entry name" value="Pyrv_Knase_brl"/>
</dbReference>
<dbReference type="PANTHER" id="PTHR11817">
    <property type="entry name" value="PYRUVATE KINASE"/>
    <property type="match status" value="1"/>
</dbReference>
<dbReference type="InterPro" id="IPR015795">
    <property type="entry name" value="Pyrv_Knase_C"/>
</dbReference>
<dbReference type="InterPro" id="IPR040442">
    <property type="entry name" value="Pyrv_kinase-like_dom_sf"/>
</dbReference>
<comment type="similarity">
    <text evidence="2 13">Belongs to the pyruvate kinase family.</text>
</comment>
<keyword evidence="6" id="KW-0547">Nucleotide-binding</keyword>
<evidence type="ECO:0000256" key="2">
    <source>
        <dbReference type="ARBA" id="ARBA00008663"/>
    </source>
</evidence>
<evidence type="ECO:0000313" key="16">
    <source>
        <dbReference type="EMBL" id="MAG18130.1"/>
    </source>
</evidence>
<dbReference type="Pfam" id="PF00224">
    <property type="entry name" value="PK"/>
    <property type="match status" value="1"/>
</dbReference>
<dbReference type="SUPFAM" id="SSF52935">
    <property type="entry name" value="PK C-terminal domain-like"/>
    <property type="match status" value="1"/>
</dbReference>
<organism evidence="16 17">
    <name type="scientific">Candidatus Iainarchaeum sp</name>
    <dbReference type="NCBI Taxonomy" id="3101447"/>
    <lineage>
        <taxon>Archaea</taxon>
        <taxon>Candidatus Iainarchaeota</taxon>
        <taxon>Candidatus Iainarchaeia</taxon>
        <taxon>Candidatus Iainarchaeales</taxon>
        <taxon>Candidatus Iainarchaeaceae</taxon>
        <taxon>Candidatus Iainarchaeum</taxon>
    </lineage>
</organism>
<evidence type="ECO:0000256" key="13">
    <source>
        <dbReference type="RuleBase" id="RU000504"/>
    </source>
</evidence>
<evidence type="ECO:0000256" key="10">
    <source>
        <dbReference type="ARBA" id="ARBA00023152"/>
    </source>
</evidence>
<dbReference type="EC" id="2.7.1.40" evidence="3 12"/>
<proteinExistence type="inferred from homology"/>
<dbReference type="Pfam" id="PF02887">
    <property type="entry name" value="PK_C"/>
    <property type="match status" value="1"/>
</dbReference>
<feature type="domain" description="Pyruvate kinase C-terminal" evidence="15">
    <location>
        <begin position="343"/>
        <end position="452"/>
    </location>
</feature>
<accession>A0A2D6LPM4</accession>
<dbReference type="Gene3D" id="3.20.20.60">
    <property type="entry name" value="Phosphoenolpyruvate-binding domains"/>
    <property type="match status" value="1"/>
</dbReference>
<evidence type="ECO:0000256" key="1">
    <source>
        <dbReference type="ARBA" id="ARBA00004997"/>
    </source>
</evidence>
<evidence type="ECO:0000256" key="6">
    <source>
        <dbReference type="ARBA" id="ARBA00022741"/>
    </source>
</evidence>
<dbReference type="GO" id="GO:0016301">
    <property type="term" value="F:kinase activity"/>
    <property type="evidence" value="ECO:0007669"/>
    <property type="project" value="UniProtKB-KW"/>
</dbReference>
<evidence type="ECO:0000256" key="12">
    <source>
        <dbReference type="NCBIfam" id="TIGR01064"/>
    </source>
</evidence>
<keyword evidence="5" id="KW-0479">Metal-binding</keyword>
<dbReference type="GO" id="GO:0005524">
    <property type="term" value="F:ATP binding"/>
    <property type="evidence" value="ECO:0007669"/>
    <property type="project" value="UniProtKB-KW"/>
</dbReference>
<evidence type="ECO:0000259" key="15">
    <source>
        <dbReference type="Pfam" id="PF02887"/>
    </source>
</evidence>
<evidence type="ECO:0000256" key="4">
    <source>
        <dbReference type="ARBA" id="ARBA00022679"/>
    </source>
</evidence>
<dbReference type="SUPFAM" id="SSF51621">
    <property type="entry name" value="Phosphoenolpyruvate/pyruvate domain"/>
    <property type="match status" value="1"/>
</dbReference>
<evidence type="ECO:0000256" key="11">
    <source>
        <dbReference type="ARBA" id="ARBA00023317"/>
    </source>
</evidence>
<keyword evidence="11 16" id="KW-0670">Pyruvate</keyword>
<dbReference type="Proteomes" id="UP000226712">
    <property type="component" value="Unassembled WGS sequence"/>
</dbReference>
<name>A0A2D6LPM4_9ARCH</name>
<dbReference type="Gene3D" id="2.40.33.10">
    <property type="entry name" value="PK beta-barrel domain-like"/>
    <property type="match status" value="1"/>
</dbReference>
<keyword evidence="10 13" id="KW-0324">Glycolysis</keyword>
<dbReference type="GO" id="GO:0004743">
    <property type="term" value="F:pyruvate kinase activity"/>
    <property type="evidence" value="ECO:0007669"/>
    <property type="project" value="UniProtKB-UniRule"/>
</dbReference>
<gene>
    <name evidence="16" type="primary">pyk</name>
    <name evidence="16" type="ORF">CL944_01505</name>
</gene>